<evidence type="ECO:0000256" key="2">
    <source>
        <dbReference type="ARBA" id="ARBA00022692"/>
    </source>
</evidence>
<keyword evidence="2 6" id="KW-0812">Transmembrane</keyword>
<evidence type="ECO:0000256" key="6">
    <source>
        <dbReference type="SAM" id="Phobius"/>
    </source>
</evidence>
<evidence type="ECO:0000259" key="7">
    <source>
        <dbReference type="Pfam" id="PF04357"/>
    </source>
</evidence>
<dbReference type="KEGG" id="scl:sce5029"/>
<proteinExistence type="predicted"/>
<dbReference type="PANTHER" id="PTHR36985:SF1">
    <property type="entry name" value="TRANSLOCATION AND ASSEMBLY MODULE SUBUNIT TAMB"/>
    <property type="match status" value="1"/>
</dbReference>
<dbReference type="BioCyc" id="SCEL448385:SCE_RS25830-MONOMER"/>
<evidence type="ECO:0000313" key="9">
    <source>
        <dbReference type="Proteomes" id="UP000002139"/>
    </source>
</evidence>
<keyword evidence="9" id="KW-1185">Reference proteome</keyword>
<dbReference type="STRING" id="448385.sce5029"/>
<feature type="region of interest" description="Disordered" evidence="5">
    <location>
        <begin position="1356"/>
        <end position="1397"/>
    </location>
</feature>
<feature type="compositionally biased region" description="Gly residues" evidence="5">
    <location>
        <begin position="1610"/>
        <end position="1623"/>
    </location>
</feature>
<evidence type="ECO:0000256" key="3">
    <source>
        <dbReference type="ARBA" id="ARBA00022989"/>
    </source>
</evidence>
<dbReference type="EMBL" id="AM746676">
    <property type="protein sequence ID" value="CAN95192.1"/>
    <property type="molecule type" value="Genomic_DNA"/>
</dbReference>
<dbReference type="GO" id="GO:0005886">
    <property type="term" value="C:plasma membrane"/>
    <property type="evidence" value="ECO:0007669"/>
    <property type="project" value="InterPro"/>
</dbReference>
<accession>A9FL97</accession>
<feature type="domain" description="Translocation and assembly module TamB C-terminal" evidence="7">
    <location>
        <begin position="1272"/>
        <end position="1665"/>
    </location>
</feature>
<evidence type="ECO:0000256" key="5">
    <source>
        <dbReference type="SAM" id="MobiDB-lite"/>
    </source>
</evidence>
<name>A9FL97_SORC5</name>
<protein>
    <recommendedName>
        <fullName evidence="7">Translocation and assembly module TamB C-terminal domain-containing protein</fullName>
    </recommendedName>
</protein>
<dbReference type="GO" id="GO:0009306">
    <property type="term" value="P:protein secretion"/>
    <property type="evidence" value="ECO:0007669"/>
    <property type="project" value="InterPro"/>
</dbReference>
<comment type="subcellular location">
    <subcellularLocation>
        <location evidence="1">Membrane</location>
        <topology evidence="1">Single-pass membrane protein</topology>
    </subcellularLocation>
</comment>
<dbReference type="eggNOG" id="COG2911">
    <property type="taxonomic scope" value="Bacteria"/>
</dbReference>
<dbReference type="PANTHER" id="PTHR36985">
    <property type="entry name" value="TRANSLOCATION AND ASSEMBLY MODULE SUBUNIT TAMB"/>
    <property type="match status" value="1"/>
</dbReference>
<feature type="region of interest" description="Disordered" evidence="5">
    <location>
        <begin position="747"/>
        <end position="767"/>
    </location>
</feature>
<keyword evidence="3 6" id="KW-1133">Transmembrane helix</keyword>
<sequence>MASWRFEILRFSGSFNPFVALGDMPETPALPPAPGTGVPRRQGRFRRALARAAAVSASVIGLGGVFVAAAAAGAVIHLNAGSTRNLIRQLVNDTLRSTLEGRIEIEHVDRLGLFTADISRVTVSHPNGTELLRVSGVHADFNALSIAAELLLGDGDLAVTIPLVRVADADVLLEQDEQGALTLAEAFTPTPSEPEEPPAEPARPLRLELSRVVLDRAAVHGTVAPGSPIDATIEDLAGGVVVADRSRYALERVRITERRLLPVPVEATSISGSVSVPADAPMELTAKLEGSVGAIPLTAEGTLKDERLTARVSSARVTPEAALAIDPSAPLARPLSVLVTADGALSDLAVTARVAVLDPLVASDAVTGEVTASARLDALDPKRITAEVRISELDPRAFVGAAPAARVSAEARGEIHLDEEGGPRIVAEARTEPFVVAGQRVPATEARATLERGALRAAATIHEPGAPIEASVARSKDGALEFEAQSEIPSLGAVQRVPRGIHGSAALHVEGALRDEALDAKATVRVAGLRVGSDLKLGRGEIQAKARGPLDRLTIDGVFRGADLRAQQYAFRSVAASAAGPVTAPRVRVSLASAERRITASARLDLPRSEARQLRVEVARGEDEVTAQAARVAWDRGIALRGLALRGDGVGEIEGSLSLAGDEIEGDLRGTAIDLARIADITGAPLGIGGLANLDVSVHGRGARRAGRVQIELEDGSVPGVAPRLSMNVTARLDGEALKADGLVRLLAPPEPPPAQGQEAQRRGATPEQTLTTAFDTASQQEAPPPPVCHGAIARVLVDGSAARLRGPLLSARTWQTVTGSARMDADAWQLGCLAQVSPVQLALSELSGRLTARLAVAREAGERLPSVRSLLVRTEGLRAAGPIDAQTGAPAWVSRKLDARIAGDLDAKTGDAHVTLSVFDRQLVAELSAALDADLPALLADPAAALPRTSVAAHLRVPRRRLNDLTELAAFGKRTPVLSGSAGLDVYFAGKLAEPRLVARATAANVSGTAGPSLFGKVRLDTLLVYDGRDAALDAYAFRGPITYMTAKAKLGADAAALLGGARSARRFSNGSLEAKIADLPLAEVPVLADMQIGGEARGEISVRGLFEAAPEVRAHLQFPGLTLGPDARFETAEASLDIAPPGGAGRTAAVASVRLEGREGGRIEAKAQAPMVWDANVIPTLTDDRNASVSLAVDRFRLRALEPFVQGSVNRLDGTLDGEVRLGLGAQAGFSGEMRLEGGVVQVATIGQPFENASFRVAASPSGELRVDDLRADAGNGQVRGSATLQMEGLAFRNARAELSIPRGRALPITLEGVPMGEVRGRVALAAEKRAEEIAVRVDVPSLDLTLPPTIGRSVQPLGENPTITTSAPLSQEDYEARRAPAEPPEQAKESAGGTPIAMEVHLGRIGVEGDMVRASLSGDRAHPLRIKIAGETEIRGNVNIVSGRLEVLGKEFEIEPGVVALQGDPSNPFLNVRAFHDTPEGTRIFIDYVGQLNPITEDKITFRSEPPRPENEVIAELLLGREFAEGTLAGGTSEQPASGGSAAGGVAASVGTGIASAQINMILQSIGPLRNFETKLGTTEEGALKTTVGYQLGQQVTASASYEAGPTGQGQGPGSGGGNTGAQARTEVSLEWRFRRDWSLRAAMATGANPATSLDLLWKHRY</sequence>
<organism evidence="8 9">
    <name type="scientific">Sorangium cellulosum (strain So ce56)</name>
    <name type="common">Polyangium cellulosum (strain So ce56)</name>
    <dbReference type="NCBI Taxonomy" id="448385"/>
    <lineage>
        <taxon>Bacteria</taxon>
        <taxon>Pseudomonadati</taxon>
        <taxon>Myxococcota</taxon>
        <taxon>Polyangia</taxon>
        <taxon>Polyangiales</taxon>
        <taxon>Polyangiaceae</taxon>
        <taxon>Sorangium</taxon>
    </lineage>
</organism>
<evidence type="ECO:0000313" key="8">
    <source>
        <dbReference type="EMBL" id="CAN95192.1"/>
    </source>
</evidence>
<dbReference type="InterPro" id="IPR007452">
    <property type="entry name" value="TamB_C"/>
</dbReference>
<evidence type="ECO:0000256" key="1">
    <source>
        <dbReference type="ARBA" id="ARBA00004167"/>
    </source>
</evidence>
<feature type="region of interest" description="Disordered" evidence="5">
    <location>
        <begin position="1604"/>
        <end position="1627"/>
    </location>
</feature>
<gene>
    <name evidence="8" type="ordered locus">sce5029</name>
</gene>
<feature type="compositionally biased region" description="Basic and acidic residues" evidence="5">
    <location>
        <begin position="1377"/>
        <end position="1391"/>
    </location>
</feature>
<dbReference type="HOGENOM" id="CLU_241267_0_0_7"/>
<dbReference type="Pfam" id="PF04357">
    <property type="entry name" value="TamB"/>
    <property type="match status" value="1"/>
</dbReference>
<dbReference type="Proteomes" id="UP000002139">
    <property type="component" value="Chromosome"/>
</dbReference>
<keyword evidence="4 6" id="KW-0472">Membrane</keyword>
<evidence type="ECO:0000256" key="4">
    <source>
        <dbReference type="ARBA" id="ARBA00023136"/>
    </source>
</evidence>
<reference evidence="8 9" key="1">
    <citation type="journal article" date="2007" name="Nat. Biotechnol.">
        <title>Complete genome sequence of the myxobacterium Sorangium cellulosum.</title>
        <authorList>
            <person name="Schneiker S."/>
            <person name="Perlova O."/>
            <person name="Kaiser O."/>
            <person name="Gerth K."/>
            <person name="Alici A."/>
            <person name="Altmeyer M.O."/>
            <person name="Bartels D."/>
            <person name="Bekel T."/>
            <person name="Beyer S."/>
            <person name="Bode E."/>
            <person name="Bode H.B."/>
            <person name="Bolten C.J."/>
            <person name="Choudhuri J.V."/>
            <person name="Doss S."/>
            <person name="Elnakady Y.A."/>
            <person name="Frank B."/>
            <person name="Gaigalat L."/>
            <person name="Goesmann A."/>
            <person name="Groeger C."/>
            <person name="Gross F."/>
            <person name="Jelsbak L."/>
            <person name="Jelsbak L."/>
            <person name="Kalinowski J."/>
            <person name="Kegler C."/>
            <person name="Knauber T."/>
            <person name="Konietzny S."/>
            <person name="Kopp M."/>
            <person name="Krause L."/>
            <person name="Krug D."/>
            <person name="Linke B."/>
            <person name="Mahmud T."/>
            <person name="Martinez-Arias R."/>
            <person name="McHardy A.C."/>
            <person name="Merai M."/>
            <person name="Meyer F."/>
            <person name="Mormann S."/>
            <person name="Munoz-Dorado J."/>
            <person name="Perez J."/>
            <person name="Pradella S."/>
            <person name="Rachid S."/>
            <person name="Raddatz G."/>
            <person name="Rosenau F."/>
            <person name="Rueckert C."/>
            <person name="Sasse F."/>
            <person name="Scharfe M."/>
            <person name="Schuster S.C."/>
            <person name="Suen G."/>
            <person name="Treuner-Lange A."/>
            <person name="Velicer G.J."/>
            <person name="Vorholter F.-J."/>
            <person name="Weissman K.J."/>
            <person name="Welch R.D."/>
            <person name="Wenzel S.C."/>
            <person name="Whitworth D.E."/>
            <person name="Wilhelm S."/>
            <person name="Wittmann C."/>
            <person name="Bloecker H."/>
            <person name="Puehler A."/>
            <person name="Mueller R."/>
        </authorList>
    </citation>
    <scope>NUCLEOTIDE SEQUENCE [LARGE SCALE GENOMIC DNA]</scope>
    <source>
        <strain evidence="9">So ce56</strain>
    </source>
</reference>
<feature type="transmembrane region" description="Helical" evidence="6">
    <location>
        <begin position="49"/>
        <end position="76"/>
    </location>
</feature>